<evidence type="ECO:0000256" key="4">
    <source>
        <dbReference type="ARBA" id="ARBA00023237"/>
    </source>
</evidence>
<evidence type="ECO:0000256" key="6">
    <source>
        <dbReference type="SAM" id="SignalP"/>
    </source>
</evidence>
<sequence>MYSKILAGAALAAALAASPLAMAADLAYPAPAAYAAPAPVFTWTGFYIGANAGYGWGEADWSDDTNGFLGGIQAGYNWQLGNGFVLGLETDLQATNIESPTYQLDYFGTIRARAGFAFDQALIYGTGGFAYGRGTYELGGLSNDQTQTGWTIGAGGEYAFAPNWTVKAEYLYLDLGKETYDTVGGPIDIGTTANILRAGVNYKF</sequence>
<dbReference type="PANTHER" id="PTHR34001:SF3">
    <property type="entry name" value="BLL7405 PROTEIN"/>
    <property type="match status" value="1"/>
</dbReference>
<keyword evidence="4" id="KW-0998">Cell outer membrane</keyword>
<protein>
    <submittedName>
        <fullName evidence="8">Porin family protein</fullName>
    </submittedName>
</protein>
<dbReference type="Pfam" id="PF13505">
    <property type="entry name" value="OMP_b-brl"/>
    <property type="match status" value="1"/>
</dbReference>
<dbReference type="Gene3D" id="2.40.160.20">
    <property type="match status" value="1"/>
</dbReference>
<feature type="chain" id="PRO_5046544197" evidence="6">
    <location>
        <begin position="24"/>
        <end position="204"/>
    </location>
</feature>
<name>A0ABS5RAA1_9HYPH</name>
<feature type="signal peptide" evidence="6">
    <location>
        <begin position="1"/>
        <end position="23"/>
    </location>
</feature>
<comment type="caution">
    <text evidence="8">The sequence shown here is derived from an EMBL/GenBank/DDBJ whole genome shotgun (WGS) entry which is preliminary data.</text>
</comment>
<evidence type="ECO:0000256" key="2">
    <source>
        <dbReference type="ARBA" id="ARBA00022729"/>
    </source>
</evidence>
<dbReference type="EMBL" id="JAHCQH010000020">
    <property type="protein sequence ID" value="MBS9478605.1"/>
    <property type="molecule type" value="Genomic_DNA"/>
</dbReference>
<dbReference type="PANTHER" id="PTHR34001">
    <property type="entry name" value="BLL7405 PROTEIN"/>
    <property type="match status" value="1"/>
</dbReference>
<dbReference type="RefSeq" id="WP_213756555.1">
    <property type="nucleotide sequence ID" value="NZ_JAHCQH010000020.1"/>
</dbReference>
<dbReference type="InterPro" id="IPR011250">
    <property type="entry name" value="OMP/PagP_B-barrel"/>
</dbReference>
<evidence type="ECO:0000313" key="8">
    <source>
        <dbReference type="EMBL" id="MBS9478605.1"/>
    </source>
</evidence>
<dbReference type="InterPro" id="IPR027385">
    <property type="entry name" value="Beta-barrel_OMP"/>
</dbReference>
<gene>
    <name evidence="8" type="ORF">KIP89_15935</name>
</gene>
<evidence type="ECO:0000256" key="3">
    <source>
        <dbReference type="ARBA" id="ARBA00023136"/>
    </source>
</evidence>
<feature type="domain" description="Outer membrane protein beta-barrel" evidence="7">
    <location>
        <begin position="25"/>
        <end position="204"/>
    </location>
</feature>
<evidence type="ECO:0000259" key="7">
    <source>
        <dbReference type="Pfam" id="PF13505"/>
    </source>
</evidence>
<accession>A0ABS5RAA1</accession>
<proteinExistence type="inferred from homology"/>
<keyword evidence="3" id="KW-0472">Membrane</keyword>
<keyword evidence="2 6" id="KW-0732">Signal</keyword>
<dbReference type="Proteomes" id="UP001166585">
    <property type="component" value="Unassembled WGS sequence"/>
</dbReference>
<keyword evidence="9" id="KW-1185">Reference proteome</keyword>
<dbReference type="InterPro" id="IPR051692">
    <property type="entry name" value="OMP-like"/>
</dbReference>
<reference evidence="8" key="1">
    <citation type="submission" date="2021-05" db="EMBL/GenBank/DDBJ databases">
        <authorList>
            <person name="Sun Q."/>
            <person name="Inoue M."/>
        </authorList>
    </citation>
    <scope>NUCLEOTIDE SEQUENCE</scope>
    <source>
        <strain evidence="8">VKM B-3255</strain>
    </source>
</reference>
<comment type="subcellular location">
    <subcellularLocation>
        <location evidence="1">Cell outer membrane</location>
    </subcellularLocation>
</comment>
<evidence type="ECO:0000256" key="5">
    <source>
        <dbReference type="ARBA" id="ARBA00038306"/>
    </source>
</evidence>
<evidence type="ECO:0000313" key="9">
    <source>
        <dbReference type="Proteomes" id="UP001166585"/>
    </source>
</evidence>
<organism evidence="8 9">
    <name type="scientific">Ancylobacter radicis</name>
    <dbReference type="NCBI Taxonomy" id="2836179"/>
    <lineage>
        <taxon>Bacteria</taxon>
        <taxon>Pseudomonadati</taxon>
        <taxon>Pseudomonadota</taxon>
        <taxon>Alphaproteobacteria</taxon>
        <taxon>Hyphomicrobiales</taxon>
        <taxon>Xanthobacteraceae</taxon>
        <taxon>Ancylobacter</taxon>
    </lineage>
</organism>
<comment type="similarity">
    <text evidence="5">Belongs to the Omp25/RopB family.</text>
</comment>
<evidence type="ECO:0000256" key="1">
    <source>
        <dbReference type="ARBA" id="ARBA00004442"/>
    </source>
</evidence>
<dbReference type="SUPFAM" id="SSF56925">
    <property type="entry name" value="OMPA-like"/>
    <property type="match status" value="1"/>
</dbReference>